<dbReference type="Pfam" id="PF00989">
    <property type="entry name" value="PAS"/>
    <property type="match status" value="1"/>
</dbReference>
<dbReference type="Proteomes" id="UP001204953">
    <property type="component" value="Unassembled WGS sequence"/>
</dbReference>
<dbReference type="GO" id="GO:0005524">
    <property type="term" value="F:ATP binding"/>
    <property type="evidence" value="ECO:0007669"/>
    <property type="project" value="UniProtKB-KW"/>
</dbReference>
<dbReference type="PROSITE" id="PS50112">
    <property type="entry name" value="PAS"/>
    <property type="match status" value="2"/>
</dbReference>
<comment type="subcellular location">
    <subcellularLocation>
        <location evidence="2">Membrane</location>
        <topology evidence="2">Multi-pass membrane protein</topology>
    </subcellularLocation>
</comment>
<evidence type="ECO:0000256" key="6">
    <source>
        <dbReference type="ARBA" id="ARBA00022741"/>
    </source>
</evidence>
<evidence type="ECO:0000256" key="5">
    <source>
        <dbReference type="ARBA" id="ARBA00022692"/>
    </source>
</evidence>
<sequence>MTQETFDKQITLSLKRVEALWLQAHEILNLSVGASQPPVKLPQQQQQLLMESLAQMSHSLQELQFAAGEMRQQHQKLADSHMEMETQRQRYHDLFNFAPDGYLVTNQEGEILEANFAAAKLLNFASEGLIGKPVVVFVATGERRDFYYKLGKLQRGEAIHNWQIQIQPRGGSSFLASLAVTPIQNPQSQVVGLRWRLQDLTGAGYGESSQEEEKHLFSSLLNRAAIGIAILDNEGGLIDRNQTLQNMFGCDIQELQVVFPKLLNLDKSGVEWSMFRQLMTGERQSYQVEKHLFNPERTIEWGRLTVTIVPPTAGESQYAACLLEDISASKELKAQQEEVIKKQIAIKREQDALKQLAAAPKEETLAVAEPTLNLAAAVEQLGILFDQILSSSSDFFLICDRTGKFIYLNQPPAKAWGFAQRDLIGKTWQALQLSPQIIESLELQRETVLTIGQSVTDEISLTTLDSVRDYEYTMSRLNDINGEGGAVVIALKDVTEQKQAAAAASEALAKDIQLSGLKSHLTNFASLLTQEVRDSLNAIFHDAKLLENNHHQENPTNYPQRIQVNTQRINHSINDVILLKKIEAQELTFSPEWLDLTQLCREVTREFQDSIGGRYQINFISHTQCSGVWDEKLLRRTLTNLLFSVIQYSPRGSQLQLELMFQDQQVKFQLQDSGISIPETDQKFLLNGFHRNVNSNTIAGQGLGLLVLKHCVNFLGGKIELEVGGQTTVILTLPMKQPVVGSKN</sequence>
<dbReference type="Pfam" id="PF08448">
    <property type="entry name" value="PAS_4"/>
    <property type="match status" value="1"/>
</dbReference>
<accession>A0AAE3GWL2</accession>
<dbReference type="InterPro" id="IPR005467">
    <property type="entry name" value="His_kinase_dom"/>
</dbReference>
<dbReference type="SUPFAM" id="SSF47384">
    <property type="entry name" value="Homodimeric domain of signal transducing histidine kinase"/>
    <property type="match status" value="1"/>
</dbReference>
<dbReference type="InterPro" id="IPR003594">
    <property type="entry name" value="HATPase_dom"/>
</dbReference>
<dbReference type="PANTHER" id="PTHR42878:SF7">
    <property type="entry name" value="SENSOR HISTIDINE KINASE GLRK"/>
    <property type="match status" value="1"/>
</dbReference>
<dbReference type="NCBIfam" id="TIGR00229">
    <property type="entry name" value="sensory_box"/>
    <property type="match status" value="3"/>
</dbReference>
<feature type="domain" description="PAS" evidence="13">
    <location>
        <begin position="385"/>
        <end position="452"/>
    </location>
</feature>
<evidence type="ECO:0000259" key="12">
    <source>
        <dbReference type="PROSITE" id="PS50109"/>
    </source>
</evidence>
<evidence type="ECO:0000259" key="13">
    <source>
        <dbReference type="PROSITE" id="PS50112"/>
    </source>
</evidence>
<dbReference type="GO" id="GO:0007234">
    <property type="term" value="P:osmosensory signaling via phosphorelay pathway"/>
    <property type="evidence" value="ECO:0007669"/>
    <property type="project" value="TreeGrafter"/>
</dbReference>
<comment type="caution">
    <text evidence="14">The sequence shown here is derived from an EMBL/GenBank/DDBJ whole genome shotgun (WGS) entry which is preliminary data.</text>
</comment>
<dbReference type="PANTHER" id="PTHR42878">
    <property type="entry name" value="TWO-COMPONENT HISTIDINE KINASE"/>
    <property type="match status" value="1"/>
</dbReference>
<keyword evidence="6" id="KW-0547">Nucleotide-binding</keyword>
<comment type="catalytic activity">
    <reaction evidence="1">
        <text>ATP + protein L-histidine = ADP + protein N-phospho-L-histidine.</text>
        <dbReference type="EC" id="2.7.13.3"/>
    </reaction>
</comment>
<dbReference type="InterPro" id="IPR036097">
    <property type="entry name" value="HisK_dim/P_sf"/>
</dbReference>
<dbReference type="EC" id="2.7.13.3" evidence="3"/>
<dbReference type="Gene3D" id="3.30.565.10">
    <property type="entry name" value="Histidine kinase-like ATPase, C-terminal domain"/>
    <property type="match status" value="1"/>
</dbReference>
<evidence type="ECO:0000256" key="8">
    <source>
        <dbReference type="ARBA" id="ARBA00022840"/>
    </source>
</evidence>
<dbReference type="InterPro" id="IPR013656">
    <property type="entry name" value="PAS_4"/>
</dbReference>
<evidence type="ECO:0000256" key="10">
    <source>
        <dbReference type="ARBA" id="ARBA00023012"/>
    </source>
</evidence>
<evidence type="ECO:0000256" key="1">
    <source>
        <dbReference type="ARBA" id="ARBA00000085"/>
    </source>
</evidence>
<protein>
    <recommendedName>
        <fullName evidence="3">histidine kinase</fullName>
        <ecNumber evidence="3">2.7.13.3</ecNumber>
    </recommendedName>
</protein>
<dbReference type="CDD" id="cd00130">
    <property type="entry name" value="PAS"/>
    <property type="match status" value="2"/>
</dbReference>
<keyword evidence="5" id="KW-0812">Transmembrane</keyword>
<organism evidence="14 15">
    <name type="scientific">Limnofasciculus baicalensis BBK-W-15</name>
    <dbReference type="NCBI Taxonomy" id="2699891"/>
    <lineage>
        <taxon>Bacteria</taxon>
        <taxon>Bacillati</taxon>
        <taxon>Cyanobacteriota</taxon>
        <taxon>Cyanophyceae</taxon>
        <taxon>Coleofasciculales</taxon>
        <taxon>Coleofasciculaceae</taxon>
        <taxon>Limnofasciculus</taxon>
        <taxon>Limnofasciculus baicalensis</taxon>
    </lineage>
</organism>
<dbReference type="SUPFAM" id="SSF55874">
    <property type="entry name" value="ATPase domain of HSP90 chaperone/DNA topoisomerase II/histidine kinase"/>
    <property type="match status" value="1"/>
</dbReference>
<feature type="domain" description="Histidine kinase" evidence="12">
    <location>
        <begin position="527"/>
        <end position="737"/>
    </location>
</feature>
<name>A0AAE3GWL2_9CYAN</name>
<dbReference type="SMART" id="SM00387">
    <property type="entry name" value="HATPase_c"/>
    <property type="match status" value="1"/>
</dbReference>
<dbReference type="GO" id="GO:0006355">
    <property type="term" value="P:regulation of DNA-templated transcription"/>
    <property type="evidence" value="ECO:0007669"/>
    <property type="project" value="InterPro"/>
</dbReference>
<dbReference type="RefSeq" id="WP_254014532.1">
    <property type="nucleotide sequence ID" value="NZ_JAMZMM010000401.1"/>
</dbReference>
<dbReference type="Pfam" id="PF13188">
    <property type="entry name" value="PAS_8"/>
    <property type="match status" value="1"/>
</dbReference>
<dbReference type="GO" id="GO:0000155">
    <property type="term" value="F:phosphorelay sensor kinase activity"/>
    <property type="evidence" value="ECO:0007669"/>
    <property type="project" value="InterPro"/>
</dbReference>
<dbReference type="Gene3D" id="3.30.450.20">
    <property type="entry name" value="PAS domain"/>
    <property type="match status" value="3"/>
</dbReference>
<dbReference type="SMART" id="SM00091">
    <property type="entry name" value="PAS"/>
    <property type="match status" value="3"/>
</dbReference>
<reference evidence="14" key="1">
    <citation type="submission" date="2022-06" db="EMBL/GenBank/DDBJ databases">
        <title>New cyanobacteria of genus Symplocastrum in benthos of Lake Baikal.</title>
        <authorList>
            <person name="Sorokovikova E."/>
            <person name="Tikhonova I."/>
            <person name="Krasnopeev A."/>
            <person name="Evseev P."/>
            <person name="Gladkikh A."/>
            <person name="Belykh O."/>
        </authorList>
    </citation>
    <scope>NUCLEOTIDE SEQUENCE</scope>
    <source>
        <strain evidence="14">BBK-W-15</strain>
    </source>
</reference>
<evidence type="ECO:0000256" key="9">
    <source>
        <dbReference type="ARBA" id="ARBA00022989"/>
    </source>
</evidence>
<evidence type="ECO:0000256" key="4">
    <source>
        <dbReference type="ARBA" id="ARBA00022679"/>
    </source>
</evidence>
<dbReference type="GO" id="GO:0016020">
    <property type="term" value="C:membrane"/>
    <property type="evidence" value="ECO:0007669"/>
    <property type="project" value="UniProtKB-SubCell"/>
</dbReference>
<dbReference type="Gene3D" id="1.10.287.130">
    <property type="match status" value="1"/>
</dbReference>
<dbReference type="SUPFAM" id="SSF55785">
    <property type="entry name" value="PYP-like sensor domain (PAS domain)"/>
    <property type="match status" value="3"/>
</dbReference>
<dbReference type="PROSITE" id="PS50109">
    <property type="entry name" value="HIS_KIN"/>
    <property type="match status" value="1"/>
</dbReference>
<dbReference type="GO" id="GO:0030295">
    <property type="term" value="F:protein kinase activator activity"/>
    <property type="evidence" value="ECO:0007669"/>
    <property type="project" value="TreeGrafter"/>
</dbReference>
<dbReference type="AlphaFoldDB" id="A0AAE3GWL2"/>
<keyword evidence="7" id="KW-0418">Kinase</keyword>
<keyword evidence="8" id="KW-0067">ATP-binding</keyword>
<dbReference type="InterPro" id="IPR013767">
    <property type="entry name" value="PAS_fold"/>
</dbReference>
<dbReference type="InterPro" id="IPR035965">
    <property type="entry name" value="PAS-like_dom_sf"/>
</dbReference>
<feature type="domain" description="PAS" evidence="13">
    <location>
        <begin position="87"/>
        <end position="135"/>
    </location>
</feature>
<dbReference type="InterPro" id="IPR036890">
    <property type="entry name" value="HATPase_C_sf"/>
</dbReference>
<evidence type="ECO:0000256" key="3">
    <source>
        <dbReference type="ARBA" id="ARBA00012438"/>
    </source>
</evidence>
<dbReference type="GO" id="GO:0000156">
    <property type="term" value="F:phosphorelay response regulator activity"/>
    <property type="evidence" value="ECO:0007669"/>
    <property type="project" value="TreeGrafter"/>
</dbReference>
<evidence type="ECO:0000256" key="2">
    <source>
        <dbReference type="ARBA" id="ARBA00004141"/>
    </source>
</evidence>
<evidence type="ECO:0000256" key="7">
    <source>
        <dbReference type="ARBA" id="ARBA00022777"/>
    </source>
</evidence>
<evidence type="ECO:0000256" key="11">
    <source>
        <dbReference type="ARBA" id="ARBA00023136"/>
    </source>
</evidence>
<dbReference type="Pfam" id="PF02518">
    <property type="entry name" value="HATPase_c"/>
    <property type="match status" value="1"/>
</dbReference>
<evidence type="ECO:0000313" key="14">
    <source>
        <dbReference type="EMBL" id="MCP2731799.1"/>
    </source>
</evidence>
<dbReference type="EMBL" id="JAMZMM010000401">
    <property type="protein sequence ID" value="MCP2731799.1"/>
    <property type="molecule type" value="Genomic_DNA"/>
</dbReference>
<keyword evidence="15" id="KW-1185">Reference proteome</keyword>
<dbReference type="InterPro" id="IPR000014">
    <property type="entry name" value="PAS"/>
</dbReference>
<keyword evidence="10" id="KW-0902">Two-component regulatory system</keyword>
<evidence type="ECO:0000313" key="15">
    <source>
        <dbReference type="Proteomes" id="UP001204953"/>
    </source>
</evidence>
<keyword evidence="11" id="KW-0472">Membrane</keyword>
<proteinExistence type="predicted"/>
<keyword evidence="4" id="KW-0808">Transferase</keyword>
<gene>
    <name evidence="14" type="ORF">NJ959_25540</name>
</gene>
<dbReference type="InterPro" id="IPR050351">
    <property type="entry name" value="BphY/WalK/GraS-like"/>
</dbReference>
<keyword evidence="9" id="KW-1133">Transmembrane helix</keyword>